<comment type="caution">
    <text evidence="13">The sequence shown here is derived from an EMBL/GenBank/DDBJ whole genome shotgun (WGS) entry which is preliminary data.</text>
</comment>
<reference evidence="13" key="1">
    <citation type="journal article" date="2014" name="Int. J. Syst. Evol. Microbiol.">
        <title>Complete genome sequence of Corynebacterium casei LMG S-19264T (=DSM 44701T), isolated from a smear-ripened cheese.</title>
        <authorList>
            <consortium name="US DOE Joint Genome Institute (JGI-PGF)"/>
            <person name="Walter F."/>
            <person name="Albersmeier A."/>
            <person name="Kalinowski J."/>
            <person name="Ruckert C."/>
        </authorList>
    </citation>
    <scope>NUCLEOTIDE SEQUENCE</scope>
    <source>
        <strain evidence="13">KCTC 42249</strain>
    </source>
</reference>
<reference evidence="13" key="2">
    <citation type="submission" date="2020-09" db="EMBL/GenBank/DDBJ databases">
        <authorList>
            <person name="Sun Q."/>
            <person name="Kim S."/>
        </authorList>
    </citation>
    <scope>NUCLEOTIDE SEQUENCE</scope>
    <source>
        <strain evidence="13">KCTC 42249</strain>
    </source>
</reference>
<dbReference type="GO" id="GO:0017004">
    <property type="term" value="P:cytochrome complex assembly"/>
    <property type="evidence" value="ECO:0007669"/>
    <property type="project" value="UniProtKB-KW"/>
</dbReference>
<dbReference type="RefSeq" id="WP_189504966.1">
    <property type="nucleotide sequence ID" value="NZ_BMZQ01000002.1"/>
</dbReference>
<evidence type="ECO:0000256" key="9">
    <source>
        <dbReference type="ARBA" id="ARBA00022748"/>
    </source>
</evidence>
<evidence type="ECO:0000256" key="6">
    <source>
        <dbReference type="ARBA" id="ARBA00022475"/>
    </source>
</evidence>
<evidence type="ECO:0000256" key="12">
    <source>
        <dbReference type="RuleBase" id="RU363101"/>
    </source>
</evidence>
<dbReference type="AlphaFoldDB" id="A0A8J3DRN7"/>
<organism evidence="13 14">
    <name type="scientific">Tianweitania populi</name>
    <dbReference type="NCBI Taxonomy" id="1607949"/>
    <lineage>
        <taxon>Bacteria</taxon>
        <taxon>Pseudomonadati</taxon>
        <taxon>Pseudomonadota</taxon>
        <taxon>Alphaproteobacteria</taxon>
        <taxon>Hyphomicrobiales</taxon>
        <taxon>Phyllobacteriaceae</taxon>
        <taxon>Tianweitania</taxon>
    </lineage>
</organism>
<keyword evidence="6 12" id="KW-1003">Cell membrane</keyword>
<dbReference type="InterPro" id="IPR007078">
    <property type="entry name" value="Haem_export_protD_CcmD"/>
</dbReference>
<evidence type="ECO:0000313" key="13">
    <source>
        <dbReference type="EMBL" id="GHD18343.1"/>
    </source>
</evidence>
<dbReference type="Proteomes" id="UP000630142">
    <property type="component" value="Unassembled WGS sequence"/>
</dbReference>
<evidence type="ECO:0000256" key="2">
    <source>
        <dbReference type="ARBA" id="ARBA00004377"/>
    </source>
</evidence>
<comment type="subcellular location">
    <subcellularLocation>
        <location evidence="2 12">Cell inner membrane</location>
        <topology evidence="2 12">Single-pass membrane protein</topology>
    </subcellularLocation>
</comment>
<keyword evidence="10 12" id="KW-1133">Transmembrane helix</keyword>
<evidence type="ECO:0000256" key="3">
    <source>
        <dbReference type="ARBA" id="ARBA00008741"/>
    </source>
</evidence>
<keyword evidence="9 12" id="KW-0201">Cytochrome c-type biogenesis</keyword>
<dbReference type="NCBIfam" id="TIGR03141">
    <property type="entry name" value="cytochro_ccmD"/>
    <property type="match status" value="1"/>
</dbReference>
<feature type="transmembrane region" description="Helical" evidence="12">
    <location>
        <begin position="6"/>
        <end position="27"/>
    </location>
</feature>
<comment type="similarity">
    <text evidence="3 12">Belongs to the CcmD/CycX/HelD family.</text>
</comment>
<protein>
    <recommendedName>
        <fullName evidence="4 12">Heme exporter protein D</fullName>
    </recommendedName>
</protein>
<keyword evidence="8 12" id="KW-0812">Transmembrane</keyword>
<comment type="function">
    <text evidence="1 12">Required for the export of heme to the periplasm for the biogenesis of c-type cytochromes.</text>
</comment>
<evidence type="ECO:0000256" key="5">
    <source>
        <dbReference type="ARBA" id="ARBA00022448"/>
    </source>
</evidence>
<evidence type="ECO:0000256" key="11">
    <source>
        <dbReference type="ARBA" id="ARBA00023136"/>
    </source>
</evidence>
<evidence type="ECO:0000256" key="8">
    <source>
        <dbReference type="ARBA" id="ARBA00022692"/>
    </source>
</evidence>
<name>A0A8J3DRN7_9HYPH</name>
<keyword evidence="5 12" id="KW-0813">Transport</keyword>
<proteinExistence type="inferred from homology"/>
<keyword evidence="7 12" id="KW-0997">Cell inner membrane</keyword>
<sequence>MTHAMYVAAAYGITAIALAGLLLWILIDGRNRKRELARLEAEGVRRRSSGATRS</sequence>
<accession>A0A8J3DRN7</accession>
<gene>
    <name evidence="13" type="primary">ccmD</name>
    <name evidence="13" type="ORF">GCM10016234_28700</name>
</gene>
<dbReference type="GO" id="GO:0015886">
    <property type="term" value="P:heme transport"/>
    <property type="evidence" value="ECO:0007669"/>
    <property type="project" value="InterPro"/>
</dbReference>
<keyword evidence="11 12" id="KW-0472">Membrane</keyword>
<dbReference type="GO" id="GO:0005886">
    <property type="term" value="C:plasma membrane"/>
    <property type="evidence" value="ECO:0007669"/>
    <property type="project" value="UniProtKB-SubCell"/>
</dbReference>
<dbReference type="EMBL" id="BMZQ01000002">
    <property type="protein sequence ID" value="GHD18343.1"/>
    <property type="molecule type" value="Genomic_DNA"/>
</dbReference>
<dbReference type="Pfam" id="PF04995">
    <property type="entry name" value="CcmD"/>
    <property type="match status" value="1"/>
</dbReference>
<evidence type="ECO:0000256" key="4">
    <source>
        <dbReference type="ARBA" id="ARBA00016461"/>
    </source>
</evidence>
<evidence type="ECO:0000256" key="10">
    <source>
        <dbReference type="ARBA" id="ARBA00022989"/>
    </source>
</evidence>
<evidence type="ECO:0000256" key="1">
    <source>
        <dbReference type="ARBA" id="ARBA00002442"/>
    </source>
</evidence>
<evidence type="ECO:0000256" key="7">
    <source>
        <dbReference type="ARBA" id="ARBA00022519"/>
    </source>
</evidence>
<evidence type="ECO:0000313" key="14">
    <source>
        <dbReference type="Proteomes" id="UP000630142"/>
    </source>
</evidence>
<keyword evidence="14" id="KW-1185">Reference proteome</keyword>